<accession>A0A3B1CML1</accession>
<evidence type="ECO:0000259" key="1">
    <source>
        <dbReference type="Pfam" id="PF01078"/>
    </source>
</evidence>
<dbReference type="PRINTS" id="PR00830">
    <property type="entry name" value="ENDOLAPTASE"/>
</dbReference>
<name>A0A3B1CML1_9ZZZZ</name>
<dbReference type="Pfam" id="PF01078">
    <property type="entry name" value="Mg_chelatase"/>
    <property type="match status" value="1"/>
</dbReference>
<dbReference type="InterPro" id="IPR045006">
    <property type="entry name" value="CHLI-like"/>
</dbReference>
<protein>
    <submittedName>
        <fullName evidence="3">MG(2+) CHELATASE FAMILY PROTEIN / ComM-related protein</fullName>
    </submittedName>
</protein>
<dbReference type="EMBL" id="UOGA01000255">
    <property type="protein sequence ID" value="VAX23870.1"/>
    <property type="molecule type" value="Genomic_DNA"/>
</dbReference>
<dbReference type="InterPro" id="IPR025158">
    <property type="entry name" value="Mg_chelat-rel_C"/>
</dbReference>
<dbReference type="Gene3D" id="3.30.230.10">
    <property type="match status" value="1"/>
</dbReference>
<organism evidence="3">
    <name type="scientific">hydrothermal vent metagenome</name>
    <dbReference type="NCBI Taxonomy" id="652676"/>
    <lineage>
        <taxon>unclassified sequences</taxon>
        <taxon>metagenomes</taxon>
        <taxon>ecological metagenomes</taxon>
    </lineage>
</organism>
<dbReference type="SUPFAM" id="SSF52540">
    <property type="entry name" value="P-loop containing nucleoside triphosphate hydrolases"/>
    <property type="match status" value="1"/>
</dbReference>
<dbReference type="AlphaFoldDB" id="A0A3B1CML1"/>
<dbReference type="PANTHER" id="PTHR32039:SF7">
    <property type="entry name" value="COMPETENCE PROTEIN COMM"/>
    <property type="match status" value="1"/>
</dbReference>
<dbReference type="GO" id="GO:0005524">
    <property type="term" value="F:ATP binding"/>
    <property type="evidence" value="ECO:0007669"/>
    <property type="project" value="InterPro"/>
</dbReference>
<dbReference type="InterPro" id="IPR020568">
    <property type="entry name" value="Ribosomal_Su5_D2-typ_SF"/>
</dbReference>
<reference evidence="3" key="1">
    <citation type="submission" date="2018-06" db="EMBL/GenBank/DDBJ databases">
        <authorList>
            <person name="Zhirakovskaya E."/>
        </authorList>
    </citation>
    <scope>NUCLEOTIDE SEQUENCE</scope>
</reference>
<feature type="domain" description="Mg chelatase-related protein C-terminal" evidence="2">
    <location>
        <begin position="406"/>
        <end position="502"/>
    </location>
</feature>
<dbReference type="SUPFAM" id="SSF54211">
    <property type="entry name" value="Ribosomal protein S5 domain 2-like"/>
    <property type="match status" value="1"/>
</dbReference>
<dbReference type="Gene3D" id="3.40.50.300">
    <property type="entry name" value="P-loop containing nucleotide triphosphate hydrolases"/>
    <property type="match status" value="1"/>
</dbReference>
<gene>
    <name evidence="3" type="ORF">MNBD_NITROSPINAE04-195</name>
</gene>
<dbReference type="InterPro" id="IPR000523">
    <property type="entry name" value="Mg_chelatse_chII-like_cat_dom"/>
</dbReference>
<dbReference type="Pfam" id="PF13541">
    <property type="entry name" value="ChlI"/>
    <property type="match status" value="1"/>
</dbReference>
<dbReference type="PANTHER" id="PTHR32039">
    <property type="entry name" value="MAGNESIUM-CHELATASE SUBUNIT CHLI"/>
    <property type="match status" value="1"/>
</dbReference>
<evidence type="ECO:0000259" key="2">
    <source>
        <dbReference type="Pfam" id="PF13335"/>
    </source>
</evidence>
<dbReference type="InterPro" id="IPR027417">
    <property type="entry name" value="P-loop_NTPase"/>
</dbReference>
<dbReference type="Pfam" id="PF13335">
    <property type="entry name" value="Mg_chelatase_C"/>
    <property type="match status" value="1"/>
</dbReference>
<dbReference type="NCBIfam" id="TIGR00368">
    <property type="entry name" value="YifB family Mg chelatase-like AAA ATPase"/>
    <property type="match status" value="1"/>
</dbReference>
<proteinExistence type="predicted"/>
<feature type="domain" description="Magnesium chelatase ChlI-like catalytic" evidence="1">
    <location>
        <begin position="193"/>
        <end position="399"/>
    </location>
</feature>
<sequence>MSVSLAQSAAVYGVDAYMVEVEADLSPGLFYYSTVGLPDAAVRESQNRVLSALTNSGFETPIKRITINLAPADIRKEGSTFDLPIAIAILKAEGFISADIDDSMIFGELALDGRVKPIRGMLSAAIMARDHGLKRIITPIANAKEAAVVDGIEVIGVSSLPQALQYLKGDEVIEPTKVPLDEVFRPGDFNGLDFSEVKGQSHVKRALEVAAAGGHNVLLIGPPGSGKSMMAKRMPTILPDFTFEESIETTRIHSVSGKLGADTSLVAHRPFRAPHHTISDAGLIGGGTVPMPGEVSLSHNGVLFLDEFPEFKRNALEALRQPLEDGDVTISRSAMTVTFPSRFMLAAAMNPCPCGYFTDSEKECVCTGLMIRKYRSRISGPLMDRIDLHVDTPAVKYRDMMDEADGEPSSAIRDRVNKARNRQIERFKGKKIHCNARMSAKMIKTDCALDQASKAILKAAVEKLGLSARAHEKALKVARTIADLAGSEKLKSEHVAEAVQYRSLDREVY</sequence>
<dbReference type="InterPro" id="IPR004482">
    <property type="entry name" value="Mg_chelat-rel"/>
</dbReference>
<evidence type="ECO:0000313" key="3">
    <source>
        <dbReference type="EMBL" id="VAX23870.1"/>
    </source>
</evidence>
<dbReference type="InterPro" id="IPR014721">
    <property type="entry name" value="Ribsml_uS5_D2-typ_fold_subgr"/>
</dbReference>